<dbReference type="EMBL" id="JAPEUY010000012">
    <property type="protein sequence ID" value="KAJ4367618.1"/>
    <property type="molecule type" value="Genomic_DNA"/>
</dbReference>
<sequence>MDAVTHETIKPHEHEIIQHKIYREIHNYTYYNRLQPVIHTEVLPPRHFIPNPRGEGLIEISADELPSRTGQHRWWDIVQKPLPPPEDTYQWRTEPEVIEGKTYITEEGLERKETTHLHPPTLKDMSGYGGLVQPVHFDHKTGERWLGEVTTLDKLREELNQASETDTMKFKELRDSLPELPPSPTVKRKPVAL</sequence>
<dbReference type="AlphaFoldDB" id="A0A9W9CK31"/>
<evidence type="ECO:0000313" key="2">
    <source>
        <dbReference type="EMBL" id="KAJ4367618.1"/>
    </source>
</evidence>
<name>A0A9W9CK31_9PLEO</name>
<evidence type="ECO:0000313" key="3">
    <source>
        <dbReference type="Proteomes" id="UP001140560"/>
    </source>
</evidence>
<organism evidence="2 3">
    <name type="scientific">Neocucurbitaria cava</name>
    <dbReference type="NCBI Taxonomy" id="798079"/>
    <lineage>
        <taxon>Eukaryota</taxon>
        <taxon>Fungi</taxon>
        <taxon>Dikarya</taxon>
        <taxon>Ascomycota</taxon>
        <taxon>Pezizomycotina</taxon>
        <taxon>Dothideomycetes</taxon>
        <taxon>Pleosporomycetidae</taxon>
        <taxon>Pleosporales</taxon>
        <taxon>Pleosporineae</taxon>
        <taxon>Cucurbitariaceae</taxon>
        <taxon>Neocucurbitaria</taxon>
    </lineage>
</organism>
<dbReference type="PANTHER" id="PTHR38703:SF1">
    <property type="entry name" value="ALLERGEN"/>
    <property type="match status" value="1"/>
</dbReference>
<accession>A0A9W9CK31</accession>
<comment type="caution">
    <text evidence="2">The sequence shown here is derived from an EMBL/GenBank/DDBJ whole genome shotgun (WGS) entry which is preliminary data.</text>
</comment>
<gene>
    <name evidence="2" type="ORF">N0V83_007203</name>
</gene>
<evidence type="ECO:0000256" key="1">
    <source>
        <dbReference type="SAM" id="MobiDB-lite"/>
    </source>
</evidence>
<keyword evidence="3" id="KW-1185">Reference proteome</keyword>
<dbReference type="OrthoDB" id="5325276at2759"/>
<reference evidence="2" key="1">
    <citation type="submission" date="2022-10" db="EMBL/GenBank/DDBJ databases">
        <title>Tapping the CABI collections for fungal endophytes: first genome assemblies for Collariella, Neodidymelliopsis, Ascochyta clinopodiicola, Didymella pomorum, Didymosphaeria variabile, Neocosmospora piperis and Neocucurbitaria cava.</title>
        <authorList>
            <person name="Hill R."/>
        </authorList>
    </citation>
    <scope>NUCLEOTIDE SEQUENCE</scope>
    <source>
        <strain evidence="2">IMI 356814</strain>
    </source>
</reference>
<dbReference type="Proteomes" id="UP001140560">
    <property type="component" value="Unassembled WGS sequence"/>
</dbReference>
<dbReference type="PANTHER" id="PTHR38703">
    <property type="entry name" value="CHROMOSOME 8, WHOLE GENOME SHOTGUN SEQUENCE"/>
    <property type="match status" value="1"/>
</dbReference>
<protein>
    <submittedName>
        <fullName evidence="2">Uncharacterized protein</fullName>
    </submittedName>
</protein>
<feature type="region of interest" description="Disordered" evidence="1">
    <location>
        <begin position="161"/>
        <end position="193"/>
    </location>
</feature>
<feature type="compositionally biased region" description="Basic and acidic residues" evidence="1">
    <location>
        <begin position="166"/>
        <end position="177"/>
    </location>
</feature>
<proteinExistence type="predicted"/>